<feature type="chain" id="PRO_5035229109" description="Pectate lyase" evidence="2">
    <location>
        <begin position="29"/>
        <end position="68"/>
    </location>
</feature>
<dbReference type="Proteomes" id="UP000616724">
    <property type="component" value="Unassembled WGS sequence"/>
</dbReference>
<dbReference type="RefSeq" id="WP_203892020.1">
    <property type="nucleotide sequence ID" value="NZ_BOOH01000030.1"/>
</dbReference>
<evidence type="ECO:0000256" key="2">
    <source>
        <dbReference type="SAM" id="SignalP"/>
    </source>
</evidence>
<protein>
    <recommendedName>
        <fullName evidence="5">Pectate lyase</fullName>
    </recommendedName>
</protein>
<dbReference type="AlphaFoldDB" id="A0A8J3W698"/>
<gene>
    <name evidence="3" type="ORF">Plo01_38790</name>
</gene>
<feature type="compositionally biased region" description="Basic and acidic residues" evidence="1">
    <location>
        <begin position="29"/>
        <end position="39"/>
    </location>
</feature>
<evidence type="ECO:0008006" key="5">
    <source>
        <dbReference type="Google" id="ProtNLM"/>
    </source>
</evidence>
<keyword evidence="2" id="KW-0732">Signal</keyword>
<sequence length="68" mass="6772">MSRSLCRIALTAMAAAALALSGSSLAIAGDRDDPSDHSEWSGSAFFKTSSQQAGPTGASSTHTVSGAD</sequence>
<feature type="compositionally biased region" description="Polar residues" evidence="1">
    <location>
        <begin position="46"/>
        <end position="68"/>
    </location>
</feature>
<evidence type="ECO:0000313" key="4">
    <source>
        <dbReference type="Proteomes" id="UP000616724"/>
    </source>
</evidence>
<dbReference type="EMBL" id="BOOH01000030">
    <property type="protein sequence ID" value="GIH77450.1"/>
    <property type="molecule type" value="Genomic_DNA"/>
</dbReference>
<evidence type="ECO:0000256" key="1">
    <source>
        <dbReference type="SAM" id="MobiDB-lite"/>
    </source>
</evidence>
<reference evidence="3 4" key="1">
    <citation type="submission" date="2021-01" db="EMBL/GenBank/DDBJ databases">
        <title>Whole genome shotgun sequence of Planobispora longispora NBRC 13918.</title>
        <authorList>
            <person name="Komaki H."/>
            <person name="Tamura T."/>
        </authorList>
    </citation>
    <scope>NUCLEOTIDE SEQUENCE [LARGE SCALE GENOMIC DNA]</scope>
    <source>
        <strain evidence="3 4">NBRC 13918</strain>
    </source>
</reference>
<evidence type="ECO:0000313" key="3">
    <source>
        <dbReference type="EMBL" id="GIH77450.1"/>
    </source>
</evidence>
<feature type="region of interest" description="Disordered" evidence="1">
    <location>
        <begin position="28"/>
        <end position="68"/>
    </location>
</feature>
<proteinExistence type="predicted"/>
<organism evidence="3 4">
    <name type="scientific">Planobispora longispora</name>
    <dbReference type="NCBI Taxonomy" id="28887"/>
    <lineage>
        <taxon>Bacteria</taxon>
        <taxon>Bacillati</taxon>
        <taxon>Actinomycetota</taxon>
        <taxon>Actinomycetes</taxon>
        <taxon>Streptosporangiales</taxon>
        <taxon>Streptosporangiaceae</taxon>
        <taxon>Planobispora</taxon>
    </lineage>
</organism>
<accession>A0A8J3W698</accession>
<comment type="caution">
    <text evidence="3">The sequence shown here is derived from an EMBL/GenBank/DDBJ whole genome shotgun (WGS) entry which is preliminary data.</text>
</comment>
<feature type="signal peptide" evidence="2">
    <location>
        <begin position="1"/>
        <end position="28"/>
    </location>
</feature>
<keyword evidence="4" id="KW-1185">Reference proteome</keyword>
<name>A0A8J3W698_9ACTN</name>